<comment type="caution">
    <text evidence="1">The sequence shown here is derived from an EMBL/GenBank/DDBJ whole genome shotgun (WGS) entry which is preliminary data.</text>
</comment>
<dbReference type="AlphaFoldDB" id="A0ABD1SDQ1"/>
<dbReference type="EMBL" id="JBFOLK010000007">
    <property type="protein sequence ID" value="KAL2498873.1"/>
    <property type="molecule type" value="Genomic_DNA"/>
</dbReference>
<organism evidence="1 2">
    <name type="scientific">Abeliophyllum distichum</name>
    <dbReference type="NCBI Taxonomy" id="126358"/>
    <lineage>
        <taxon>Eukaryota</taxon>
        <taxon>Viridiplantae</taxon>
        <taxon>Streptophyta</taxon>
        <taxon>Embryophyta</taxon>
        <taxon>Tracheophyta</taxon>
        <taxon>Spermatophyta</taxon>
        <taxon>Magnoliopsida</taxon>
        <taxon>eudicotyledons</taxon>
        <taxon>Gunneridae</taxon>
        <taxon>Pentapetalae</taxon>
        <taxon>asterids</taxon>
        <taxon>lamiids</taxon>
        <taxon>Lamiales</taxon>
        <taxon>Oleaceae</taxon>
        <taxon>Forsythieae</taxon>
        <taxon>Abeliophyllum</taxon>
    </lineage>
</organism>
<reference evidence="2" key="1">
    <citation type="submission" date="2024-07" db="EMBL/GenBank/DDBJ databases">
        <title>Two chromosome-level genome assemblies of Korean endemic species Abeliophyllum distichum and Forsythia ovata (Oleaceae).</title>
        <authorList>
            <person name="Jang H."/>
        </authorList>
    </citation>
    <scope>NUCLEOTIDE SEQUENCE [LARGE SCALE GENOMIC DNA]</scope>
</reference>
<evidence type="ECO:0000313" key="2">
    <source>
        <dbReference type="Proteomes" id="UP001604336"/>
    </source>
</evidence>
<proteinExistence type="predicted"/>
<keyword evidence="2" id="KW-1185">Reference proteome</keyword>
<evidence type="ECO:0000313" key="1">
    <source>
        <dbReference type="EMBL" id="KAL2498873.1"/>
    </source>
</evidence>
<accession>A0ABD1SDQ1</accession>
<sequence length="122" mass="13703">MVVGIDDDEFLSPAPLTSVLPMSRSLRPTGISGDVGCRPLGRREKEVEFSQRTVPVWKCRFFLSEVNEKQLTDWHRTYLILDEIEFFVPGPNDRVDDLLLGCVALNQAVLAASLCLPFPKIV</sequence>
<dbReference type="Proteomes" id="UP001604336">
    <property type="component" value="Unassembled WGS sequence"/>
</dbReference>
<gene>
    <name evidence="1" type="ORF">Adt_24423</name>
</gene>
<protein>
    <submittedName>
        <fullName evidence="1">Uncharacterized protein</fullName>
    </submittedName>
</protein>
<name>A0ABD1SDQ1_9LAMI</name>